<evidence type="ECO:0000313" key="2">
    <source>
        <dbReference type="EMBL" id="CAB4176250.1"/>
    </source>
</evidence>
<accession>A0A6J5R0M5</accession>
<gene>
    <name evidence="3" type="ORF">UFOVP1204_16</name>
    <name evidence="1" type="ORF">UFOVP473_11</name>
    <name evidence="2" type="ORF">UFOVP983_11</name>
</gene>
<reference evidence="3" key="1">
    <citation type="submission" date="2020-05" db="EMBL/GenBank/DDBJ databases">
        <authorList>
            <person name="Chiriac C."/>
            <person name="Salcher M."/>
            <person name="Ghai R."/>
            <person name="Kavagutti S V."/>
        </authorList>
    </citation>
    <scope>NUCLEOTIDE SEQUENCE</scope>
</reference>
<sequence length="60" mass="6459">MKLELSKEEAQVLVNLINAAVKSAGLEAAESGLHFYKMIQNAVKIEDVEANAVDTKSAVE</sequence>
<evidence type="ECO:0000313" key="1">
    <source>
        <dbReference type="EMBL" id="CAB4145530.1"/>
    </source>
</evidence>
<protein>
    <submittedName>
        <fullName evidence="3">Uncharacterized protein</fullName>
    </submittedName>
</protein>
<dbReference type="EMBL" id="LR796459">
    <property type="protein sequence ID" value="CAB4145530.1"/>
    <property type="molecule type" value="Genomic_DNA"/>
</dbReference>
<organism evidence="3">
    <name type="scientific">uncultured Caudovirales phage</name>
    <dbReference type="NCBI Taxonomy" id="2100421"/>
    <lineage>
        <taxon>Viruses</taxon>
        <taxon>Duplodnaviria</taxon>
        <taxon>Heunggongvirae</taxon>
        <taxon>Uroviricota</taxon>
        <taxon>Caudoviricetes</taxon>
        <taxon>Peduoviridae</taxon>
        <taxon>Maltschvirus</taxon>
        <taxon>Maltschvirus maltsch</taxon>
    </lineage>
</organism>
<dbReference type="EMBL" id="LR797150">
    <property type="protein sequence ID" value="CAB4189612.1"/>
    <property type="molecule type" value="Genomic_DNA"/>
</dbReference>
<dbReference type="EMBL" id="LR796939">
    <property type="protein sequence ID" value="CAB4176250.1"/>
    <property type="molecule type" value="Genomic_DNA"/>
</dbReference>
<proteinExistence type="predicted"/>
<evidence type="ECO:0000313" key="3">
    <source>
        <dbReference type="EMBL" id="CAB4189612.1"/>
    </source>
</evidence>
<name>A0A6J5R0M5_9CAUD</name>